<keyword evidence="2" id="KW-1185">Reference proteome</keyword>
<proteinExistence type="predicted"/>
<reference evidence="1" key="1">
    <citation type="submission" date="2020-05" db="EMBL/GenBank/DDBJ databases">
        <title>Large-scale comparative analyses of tick genomes elucidate their genetic diversity and vector capacities.</title>
        <authorList>
            <person name="Jia N."/>
            <person name="Wang J."/>
            <person name="Shi W."/>
            <person name="Du L."/>
            <person name="Sun Y."/>
            <person name="Zhan W."/>
            <person name="Jiang J."/>
            <person name="Wang Q."/>
            <person name="Zhang B."/>
            <person name="Ji P."/>
            <person name="Sakyi L.B."/>
            <person name="Cui X."/>
            <person name="Yuan T."/>
            <person name="Jiang B."/>
            <person name="Yang W."/>
            <person name="Lam T.T.-Y."/>
            <person name="Chang Q."/>
            <person name="Ding S."/>
            <person name="Wang X."/>
            <person name="Zhu J."/>
            <person name="Ruan X."/>
            <person name="Zhao L."/>
            <person name="Wei J."/>
            <person name="Que T."/>
            <person name="Du C."/>
            <person name="Cheng J."/>
            <person name="Dai P."/>
            <person name="Han X."/>
            <person name="Huang E."/>
            <person name="Gao Y."/>
            <person name="Liu J."/>
            <person name="Shao H."/>
            <person name="Ye R."/>
            <person name="Li L."/>
            <person name="Wei W."/>
            <person name="Wang X."/>
            <person name="Wang C."/>
            <person name="Yang T."/>
            <person name="Huo Q."/>
            <person name="Li W."/>
            <person name="Guo W."/>
            <person name="Chen H."/>
            <person name="Zhou L."/>
            <person name="Ni X."/>
            <person name="Tian J."/>
            <person name="Zhou Y."/>
            <person name="Sheng Y."/>
            <person name="Liu T."/>
            <person name="Pan Y."/>
            <person name="Xia L."/>
            <person name="Li J."/>
            <person name="Zhao F."/>
            <person name="Cao W."/>
        </authorList>
    </citation>
    <scope>NUCLEOTIDE SEQUENCE</scope>
    <source>
        <strain evidence="1">Hyas-2018</strain>
    </source>
</reference>
<name>A0ACB7RP83_HYAAI</name>
<sequence length="146" mass="16495">MKSIRLCDNYEIAVKALCVRFGAKEHEVSECIDQLFALTPVKSSKDVEGIRRRHDTALFQPLLIPEKVQVNLPVFDAYSVLMGVDHPWLLPETAGSATAGSRKRIGRSDRDSENTHIHSLSSEYPSDDDFVLVRSRKAKRRITRTS</sequence>
<gene>
    <name evidence="1" type="ORF">HPB50_010249</name>
</gene>
<protein>
    <submittedName>
        <fullName evidence="1">Uncharacterized protein</fullName>
    </submittedName>
</protein>
<organism evidence="1 2">
    <name type="scientific">Hyalomma asiaticum</name>
    <name type="common">Tick</name>
    <dbReference type="NCBI Taxonomy" id="266040"/>
    <lineage>
        <taxon>Eukaryota</taxon>
        <taxon>Metazoa</taxon>
        <taxon>Ecdysozoa</taxon>
        <taxon>Arthropoda</taxon>
        <taxon>Chelicerata</taxon>
        <taxon>Arachnida</taxon>
        <taxon>Acari</taxon>
        <taxon>Parasitiformes</taxon>
        <taxon>Ixodida</taxon>
        <taxon>Ixodoidea</taxon>
        <taxon>Ixodidae</taxon>
        <taxon>Hyalomminae</taxon>
        <taxon>Hyalomma</taxon>
    </lineage>
</organism>
<comment type="caution">
    <text evidence="1">The sequence shown here is derived from an EMBL/GenBank/DDBJ whole genome shotgun (WGS) entry which is preliminary data.</text>
</comment>
<evidence type="ECO:0000313" key="1">
    <source>
        <dbReference type="EMBL" id="KAH6924005.1"/>
    </source>
</evidence>
<dbReference type="Proteomes" id="UP000821845">
    <property type="component" value="Chromosome 8"/>
</dbReference>
<evidence type="ECO:0000313" key="2">
    <source>
        <dbReference type="Proteomes" id="UP000821845"/>
    </source>
</evidence>
<dbReference type="EMBL" id="CM023488">
    <property type="protein sequence ID" value="KAH6924005.1"/>
    <property type="molecule type" value="Genomic_DNA"/>
</dbReference>
<accession>A0ACB7RP83</accession>